<keyword evidence="2" id="KW-1185">Reference proteome</keyword>
<proteinExistence type="predicted"/>
<comment type="caution">
    <text evidence="1">The sequence shown here is derived from an EMBL/GenBank/DDBJ whole genome shotgun (WGS) entry which is preliminary data.</text>
</comment>
<organism evidence="1 2">
    <name type="scientific">Hypoxylon rubiginosum</name>
    <dbReference type="NCBI Taxonomy" id="110542"/>
    <lineage>
        <taxon>Eukaryota</taxon>
        <taxon>Fungi</taxon>
        <taxon>Dikarya</taxon>
        <taxon>Ascomycota</taxon>
        <taxon>Pezizomycotina</taxon>
        <taxon>Sordariomycetes</taxon>
        <taxon>Xylariomycetidae</taxon>
        <taxon>Xylariales</taxon>
        <taxon>Hypoxylaceae</taxon>
        <taxon>Hypoxylon</taxon>
    </lineage>
</organism>
<dbReference type="Proteomes" id="UP001497700">
    <property type="component" value="Unassembled WGS sequence"/>
</dbReference>
<gene>
    <name evidence="1" type="ORF">F4820DRAFT_101523</name>
</gene>
<sequence length="371" mass="41123">MSQLDLNAAVMPPPPGETQNLDNPPNGNGIMIGVYTTCIIIATTSVVLRTYSKFFLLKLGRIEDYLLVPTWGIFIAHCVFWLKMNGTTGNLVHIWDFRIGGLAPFYRNGFYGSLLYETVMMVLKPMILFEWMHIFASAGPRNYFNWACYILSTINVLTYFISIMIDATSCTPREYWWDQTIEGHCVDTKSLPIATAIINVILDVFILLLPQGIIWRLNMSRAKRASVSCVFFIGLISVTAATARLALSVAYSTSVDVTYQFSQAGILIVLEMTFAILVFTSPHMPKPVSLLAQATSASLTRLIRTNSGSGSGHHSTSSRSKHGQDIDENGNSLPLHVLRSSKSSRSLPRRVGKNSIESEVQFAKPEMPGLP</sequence>
<evidence type="ECO:0000313" key="2">
    <source>
        <dbReference type="Proteomes" id="UP001497700"/>
    </source>
</evidence>
<name>A0ACB9ZCZ0_9PEZI</name>
<evidence type="ECO:0000313" key="1">
    <source>
        <dbReference type="EMBL" id="KAI4868670.1"/>
    </source>
</evidence>
<dbReference type="EMBL" id="MU393436">
    <property type="protein sequence ID" value="KAI4868670.1"/>
    <property type="molecule type" value="Genomic_DNA"/>
</dbReference>
<reference evidence="1 2" key="1">
    <citation type="journal article" date="2022" name="New Phytol.">
        <title>Ecological generalism drives hyperdiversity of secondary metabolite gene clusters in xylarialean endophytes.</title>
        <authorList>
            <person name="Franco M.E.E."/>
            <person name="Wisecaver J.H."/>
            <person name="Arnold A.E."/>
            <person name="Ju Y.M."/>
            <person name="Slot J.C."/>
            <person name="Ahrendt S."/>
            <person name="Moore L.P."/>
            <person name="Eastman K.E."/>
            <person name="Scott K."/>
            <person name="Konkel Z."/>
            <person name="Mondo S.J."/>
            <person name="Kuo A."/>
            <person name="Hayes R.D."/>
            <person name="Haridas S."/>
            <person name="Andreopoulos B."/>
            <person name="Riley R."/>
            <person name="LaButti K."/>
            <person name="Pangilinan J."/>
            <person name="Lipzen A."/>
            <person name="Amirebrahimi M."/>
            <person name="Yan J."/>
            <person name="Adam C."/>
            <person name="Keymanesh K."/>
            <person name="Ng V."/>
            <person name="Louie K."/>
            <person name="Northen T."/>
            <person name="Drula E."/>
            <person name="Henrissat B."/>
            <person name="Hsieh H.M."/>
            <person name="Youens-Clark K."/>
            <person name="Lutzoni F."/>
            <person name="Miadlikowska J."/>
            <person name="Eastwood D.C."/>
            <person name="Hamelin R.C."/>
            <person name="Grigoriev I.V."/>
            <person name="U'Ren J.M."/>
        </authorList>
    </citation>
    <scope>NUCLEOTIDE SEQUENCE [LARGE SCALE GENOMIC DNA]</scope>
    <source>
        <strain evidence="1 2">CBS 119005</strain>
    </source>
</reference>
<protein>
    <submittedName>
        <fullName evidence="1">Uncharacterized protein</fullName>
    </submittedName>
</protein>
<accession>A0ACB9ZCZ0</accession>